<comment type="similarity">
    <text evidence="1">Belongs to the DP1 family.</text>
</comment>
<dbReference type="EMBL" id="JARAOO010000004">
    <property type="protein sequence ID" value="KAJ7971638.1"/>
    <property type="molecule type" value="Genomic_DNA"/>
</dbReference>
<feature type="region of interest" description="Disordered" evidence="2">
    <location>
        <begin position="147"/>
        <end position="205"/>
    </location>
</feature>
<dbReference type="KEGG" id="qsa:O6P43_009641"/>
<dbReference type="Pfam" id="PF03134">
    <property type="entry name" value="TB2_DP1_HVA22"/>
    <property type="match status" value="1"/>
</dbReference>
<reference evidence="3" key="1">
    <citation type="journal article" date="2023" name="Science">
        <title>Elucidation of the pathway for biosynthesis of saponin adjuvants from the soapbark tree.</title>
        <authorList>
            <person name="Reed J."/>
            <person name="Orme A."/>
            <person name="El-Demerdash A."/>
            <person name="Owen C."/>
            <person name="Martin L.B.B."/>
            <person name="Misra R.C."/>
            <person name="Kikuchi S."/>
            <person name="Rejzek M."/>
            <person name="Martin A.C."/>
            <person name="Harkess A."/>
            <person name="Leebens-Mack J."/>
            <person name="Louveau T."/>
            <person name="Stephenson M.J."/>
            <person name="Osbourn A."/>
        </authorList>
    </citation>
    <scope>NUCLEOTIDE SEQUENCE</scope>
    <source>
        <strain evidence="3">S10</strain>
    </source>
</reference>
<feature type="compositionally biased region" description="Pro residues" evidence="2">
    <location>
        <begin position="190"/>
        <end position="199"/>
    </location>
</feature>
<proteinExistence type="inferred from homology"/>
<feature type="compositionally biased region" description="Polar residues" evidence="2">
    <location>
        <begin position="243"/>
        <end position="259"/>
    </location>
</feature>
<evidence type="ECO:0000256" key="1">
    <source>
        <dbReference type="RuleBase" id="RU362006"/>
    </source>
</evidence>
<name>A0AAD7PYQ1_QUISA</name>
<dbReference type="InterPro" id="IPR004345">
    <property type="entry name" value="TB2_DP1_HVA22"/>
</dbReference>
<dbReference type="Proteomes" id="UP001163823">
    <property type="component" value="Chromosome 4"/>
</dbReference>
<gene>
    <name evidence="3" type="ORF">O6P43_009641</name>
</gene>
<sequence length="268" mass="30876">MLGEFITRCLILFLGYAYPAVECYKTLEKNRVGNEELRFWCQYWIIVAILTVLERILDTFISWIPMYDELKLALFIYLWYPKTKGTGFVYESVLRPFIARHDTYIDRKLLAWRAWAWDLAIFYWENCTQLGQSAFFQVLQYLGDRSANPRTKKTDDHGPSAPQQTPSGSSLFRRQTNKQTNQSNKNKKGPPTPSAPPLPGFMINRSISETPKSKLVQVHLNSQTEYLQVMEEFMPELAAKQPASGTSSPENNHLNQKHSQAPARPHGP</sequence>
<dbReference type="AlphaFoldDB" id="A0AAD7PYQ1"/>
<dbReference type="PANTHER" id="PTHR12300:SF162">
    <property type="entry name" value="HVA22-LIKE PROTEIN J"/>
    <property type="match status" value="1"/>
</dbReference>
<comment type="subcellular location">
    <subcellularLocation>
        <location evidence="1">Membrane</location>
        <topology evidence="1">Multi-pass membrane protein</topology>
    </subcellularLocation>
</comment>
<dbReference type="GO" id="GO:0016020">
    <property type="term" value="C:membrane"/>
    <property type="evidence" value="ECO:0007669"/>
    <property type="project" value="UniProtKB-SubCell"/>
</dbReference>
<dbReference type="PANTHER" id="PTHR12300">
    <property type="entry name" value="HVA22-LIKE PROTEINS"/>
    <property type="match status" value="1"/>
</dbReference>
<feature type="compositionally biased region" description="Polar residues" evidence="2">
    <location>
        <begin position="161"/>
        <end position="174"/>
    </location>
</feature>
<evidence type="ECO:0000256" key="2">
    <source>
        <dbReference type="SAM" id="MobiDB-lite"/>
    </source>
</evidence>
<accession>A0AAD7PYQ1</accession>
<evidence type="ECO:0000313" key="3">
    <source>
        <dbReference type="EMBL" id="KAJ7971639.1"/>
    </source>
</evidence>
<organism evidence="3 4">
    <name type="scientific">Quillaja saponaria</name>
    <name type="common">Soap bark tree</name>
    <dbReference type="NCBI Taxonomy" id="32244"/>
    <lineage>
        <taxon>Eukaryota</taxon>
        <taxon>Viridiplantae</taxon>
        <taxon>Streptophyta</taxon>
        <taxon>Embryophyta</taxon>
        <taxon>Tracheophyta</taxon>
        <taxon>Spermatophyta</taxon>
        <taxon>Magnoliopsida</taxon>
        <taxon>eudicotyledons</taxon>
        <taxon>Gunneridae</taxon>
        <taxon>Pentapetalae</taxon>
        <taxon>rosids</taxon>
        <taxon>fabids</taxon>
        <taxon>Fabales</taxon>
        <taxon>Quillajaceae</taxon>
        <taxon>Quillaja</taxon>
    </lineage>
</organism>
<evidence type="ECO:0000313" key="4">
    <source>
        <dbReference type="Proteomes" id="UP001163823"/>
    </source>
</evidence>
<dbReference type="EMBL" id="JARAOO010000004">
    <property type="protein sequence ID" value="KAJ7971639.1"/>
    <property type="molecule type" value="Genomic_DNA"/>
</dbReference>
<keyword evidence="4" id="KW-1185">Reference proteome</keyword>
<protein>
    <recommendedName>
        <fullName evidence="1">HVA22-like protein</fullName>
    </recommendedName>
</protein>
<comment type="caution">
    <text evidence="3">The sequence shown here is derived from an EMBL/GenBank/DDBJ whole genome shotgun (WGS) entry which is preliminary data.</text>
</comment>
<feature type="region of interest" description="Disordered" evidence="2">
    <location>
        <begin position="237"/>
        <end position="268"/>
    </location>
</feature>